<sequence>MNSRIYTAVIALIIAALFLYYAVVYRENLEYYNLSSHVSYVGNE</sequence>
<dbReference type="AlphaFoldDB" id="A0A382EBL0"/>
<proteinExistence type="predicted"/>
<feature type="transmembrane region" description="Helical" evidence="1">
    <location>
        <begin position="6"/>
        <end position="25"/>
    </location>
</feature>
<keyword evidence="1" id="KW-0812">Transmembrane</keyword>
<protein>
    <submittedName>
        <fullName evidence="2">Uncharacterized protein</fullName>
    </submittedName>
</protein>
<dbReference type="EMBL" id="UINC01043577">
    <property type="protein sequence ID" value="SVB47799.1"/>
    <property type="molecule type" value="Genomic_DNA"/>
</dbReference>
<gene>
    <name evidence="2" type="ORF">METZ01_LOCUS200653</name>
</gene>
<evidence type="ECO:0000256" key="1">
    <source>
        <dbReference type="SAM" id="Phobius"/>
    </source>
</evidence>
<accession>A0A382EBL0</accession>
<feature type="non-terminal residue" evidence="2">
    <location>
        <position position="44"/>
    </location>
</feature>
<name>A0A382EBL0_9ZZZZ</name>
<reference evidence="2" key="1">
    <citation type="submission" date="2018-05" db="EMBL/GenBank/DDBJ databases">
        <authorList>
            <person name="Lanie J.A."/>
            <person name="Ng W.-L."/>
            <person name="Kazmierczak K.M."/>
            <person name="Andrzejewski T.M."/>
            <person name="Davidsen T.M."/>
            <person name="Wayne K.J."/>
            <person name="Tettelin H."/>
            <person name="Glass J.I."/>
            <person name="Rusch D."/>
            <person name="Podicherti R."/>
            <person name="Tsui H.-C.T."/>
            <person name="Winkler M.E."/>
        </authorList>
    </citation>
    <scope>NUCLEOTIDE SEQUENCE</scope>
</reference>
<organism evidence="2">
    <name type="scientific">marine metagenome</name>
    <dbReference type="NCBI Taxonomy" id="408172"/>
    <lineage>
        <taxon>unclassified sequences</taxon>
        <taxon>metagenomes</taxon>
        <taxon>ecological metagenomes</taxon>
    </lineage>
</organism>
<evidence type="ECO:0000313" key="2">
    <source>
        <dbReference type="EMBL" id="SVB47799.1"/>
    </source>
</evidence>
<keyword evidence="1" id="KW-1133">Transmembrane helix</keyword>
<keyword evidence="1" id="KW-0472">Membrane</keyword>